<dbReference type="EMBL" id="CP003345">
    <property type="protein sequence ID" value="AFM04523.1"/>
    <property type="molecule type" value="Genomic_DNA"/>
</dbReference>
<gene>
    <name evidence="7" type="ordered locus">Fleli_2142</name>
</gene>
<dbReference type="PROSITE" id="PS00065">
    <property type="entry name" value="D_2_HYDROXYACID_DH_1"/>
    <property type="match status" value="1"/>
</dbReference>
<evidence type="ECO:0000313" key="8">
    <source>
        <dbReference type="Proteomes" id="UP000006054"/>
    </source>
</evidence>
<feature type="domain" description="D-isomer specific 2-hydroxyacid dehydrogenase catalytic" evidence="5">
    <location>
        <begin position="7"/>
        <end position="319"/>
    </location>
</feature>
<reference evidence="8" key="1">
    <citation type="submission" date="2012-06" db="EMBL/GenBank/DDBJ databases">
        <title>The complete genome of Flexibacter litoralis DSM 6794.</title>
        <authorList>
            <person name="Lucas S."/>
            <person name="Copeland A."/>
            <person name="Lapidus A."/>
            <person name="Glavina del Rio T."/>
            <person name="Dalin E."/>
            <person name="Tice H."/>
            <person name="Bruce D."/>
            <person name="Goodwin L."/>
            <person name="Pitluck S."/>
            <person name="Peters L."/>
            <person name="Ovchinnikova G."/>
            <person name="Lu M."/>
            <person name="Kyrpides N."/>
            <person name="Mavromatis K."/>
            <person name="Ivanova N."/>
            <person name="Brettin T."/>
            <person name="Detter J.C."/>
            <person name="Han C."/>
            <person name="Larimer F."/>
            <person name="Land M."/>
            <person name="Hauser L."/>
            <person name="Markowitz V."/>
            <person name="Cheng J.-F."/>
            <person name="Hugenholtz P."/>
            <person name="Woyke T."/>
            <person name="Wu D."/>
            <person name="Spring S."/>
            <person name="Lang E."/>
            <person name="Kopitz M."/>
            <person name="Brambilla E."/>
            <person name="Klenk H.-P."/>
            <person name="Eisen J.A."/>
        </authorList>
    </citation>
    <scope>NUCLEOTIDE SEQUENCE [LARGE SCALE GENOMIC DNA]</scope>
    <source>
        <strain evidence="8">ATCC 23117 / DSM 6794 / NBRC 15988 / NCIMB 1366 / Sio-4</strain>
    </source>
</reference>
<evidence type="ECO:0000256" key="3">
    <source>
        <dbReference type="ARBA" id="ARBA00023027"/>
    </source>
</evidence>
<evidence type="ECO:0000256" key="1">
    <source>
        <dbReference type="ARBA" id="ARBA00005854"/>
    </source>
</evidence>
<dbReference type="InterPro" id="IPR050418">
    <property type="entry name" value="D-iso_2-hydroxyacid_DH_PdxB"/>
</dbReference>
<dbReference type="GO" id="GO:0016616">
    <property type="term" value="F:oxidoreductase activity, acting on the CH-OH group of donors, NAD or NADP as acceptor"/>
    <property type="evidence" value="ECO:0007669"/>
    <property type="project" value="InterPro"/>
</dbReference>
<evidence type="ECO:0000313" key="7">
    <source>
        <dbReference type="EMBL" id="AFM04523.1"/>
    </source>
</evidence>
<protein>
    <submittedName>
        <fullName evidence="7">Phosphoglycerate dehydrogenase-like oxidoreductase</fullName>
    </submittedName>
</protein>
<comment type="similarity">
    <text evidence="1 4">Belongs to the D-isomer specific 2-hydroxyacid dehydrogenase family.</text>
</comment>
<dbReference type="Proteomes" id="UP000006054">
    <property type="component" value="Chromosome"/>
</dbReference>
<dbReference type="OrthoDB" id="1522997at2"/>
<evidence type="ECO:0000256" key="2">
    <source>
        <dbReference type="ARBA" id="ARBA00023002"/>
    </source>
</evidence>
<dbReference type="InterPro" id="IPR006139">
    <property type="entry name" value="D-isomer_2_OHA_DH_cat_dom"/>
</dbReference>
<dbReference type="SUPFAM" id="SSF51735">
    <property type="entry name" value="NAD(P)-binding Rossmann-fold domains"/>
    <property type="match status" value="1"/>
</dbReference>
<dbReference type="Gene3D" id="3.40.50.720">
    <property type="entry name" value="NAD(P)-binding Rossmann-like Domain"/>
    <property type="match status" value="2"/>
</dbReference>
<evidence type="ECO:0000256" key="4">
    <source>
        <dbReference type="RuleBase" id="RU003719"/>
    </source>
</evidence>
<organism evidence="7 8">
    <name type="scientific">Bernardetia litoralis (strain ATCC 23117 / DSM 6794 / NBRC 15988 / NCIMB 1366 / Fx l1 / Sio-4)</name>
    <name type="common">Flexibacter litoralis</name>
    <dbReference type="NCBI Taxonomy" id="880071"/>
    <lineage>
        <taxon>Bacteria</taxon>
        <taxon>Pseudomonadati</taxon>
        <taxon>Bacteroidota</taxon>
        <taxon>Cytophagia</taxon>
        <taxon>Cytophagales</taxon>
        <taxon>Bernardetiaceae</taxon>
        <taxon>Bernardetia</taxon>
    </lineage>
</organism>
<name>I4AKN8_BERLS</name>
<dbReference type="GO" id="GO:0051287">
    <property type="term" value="F:NAD binding"/>
    <property type="evidence" value="ECO:0007669"/>
    <property type="project" value="InterPro"/>
</dbReference>
<dbReference type="Pfam" id="PF00389">
    <property type="entry name" value="2-Hacid_dh"/>
    <property type="match status" value="1"/>
</dbReference>
<keyword evidence="8" id="KW-1185">Reference proteome</keyword>
<dbReference type="RefSeq" id="WP_014797970.1">
    <property type="nucleotide sequence ID" value="NC_018018.1"/>
</dbReference>
<dbReference type="InterPro" id="IPR006140">
    <property type="entry name" value="D-isomer_DH_NAD-bd"/>
</dbReference>
<dbReference type="InterPro" id="IPR036291">
    <property type="entry name" value="NAD(P)-bd_dom_sf"/>
</dbReference>
<dbReference type="Pfam" id="PF02826">
    <property type="entry name" value="2-Hacid_dh_C"/>
    <property type="match status" value="1"/>
</dbReference>
<dbReference type="AlphaFoldDB" id="I4AKN8"/>
<evidence type="ECO:0000259" key="5">
    <source>
        <dbReference type="Pfam" id="PF00389"/>
    </source>
</evidence>
<dbReference type="HOGENOM" id="CLU_019796_1_3_10"/>
<dbReference type="STRING" id="880071.Fleli_2142"/>
<feature type="domain" description="D-isomer specific 2-hydroxyacid dehydrogenase NAD-binding" evidence="6">
    <location>
        <begin position="109"/>
        <end position="295"/>
    </location>
</feature>
<dbReference type="InterPro" id="IPR029752">
    <property type="entry name" value="D-isomer_DH_CS1"/>
</dbReference>
<dbReference type="KEGG" id="fli:Fleli_2142"/>
<sequence length="326" mass="37689">MKKILKVLIVDKLHDSFNFHFSNNKIEYTYAFDWKDSKILNQIQNFDGLILRSRFVIDETFLNHTKDLLFIARVGSGTDGIDKKLLAKNNIELLTAPEGNRNAVTEHTLGLIFSVLNNFKKSQNQLTHFEWKREENRGIELTGKTVGIIGYGNVGRLLSKKLNALGCEVLVFDKRNKKQDDFAKIVTLKELQQKAQIVSIHIPLDDDINGENKNFHFVDATFFKNFENPIFFFNTSRGEVVNTEALLKYLKNGKIKGAGLDVLENEKLKTFTEIQKRQFEELMNMENVILTPHVAGWTFESYENLNKVLGQKINEFVEEYFTRNDN</sequence>
<accession>I4AKN8</accession>
<dbReference type="PANTHER" id="PTHR43761">
    <property type="entry name" value="D-ISOMER SPECIFIC 2-HYDROXYACID DEHYDROGENASE FAMILY PROTEIN (AFU_ORTHOLOGUE AFUA_1G13630)"/>
    <property type="match status" value="1"/>
</dbReference>
<dbReference type="PATRIC" id="fig|880071.3.peg.2128"/>
<dbReference type="PANTHER" id="PTHR43761:SF1">
    <property type="entry name" value="D-ISOMER SPECIFIC 2-HYDROXYACID DEHYDROGENASE CATALYTIC DOMAIN-CONTAINING PROTEIN-RELATED"/>
    <property type="match status" value="1"/>
</dbReference>
<evidence type="ECO:0000259" key="6">
    <source>
        <dbReference type="Pfam" id="PF02826"/>
    </source>
</evidence>
<dbReference type="SUPFAM" id="SSF52283">
    <property type="entry name" value="Formate/glycerate dehydrogenase catalytic domain-like"/>
    <property type="match status" value="1"/>
</dbReference>
<keyword evidence="2 4" id="KW-0560">Oxidoreductase</keyword>
<proteinExistence type="inferred from homology"/>
<dbReference type="eggNOG" id="COG0111">
    <property type="taxonomic scope" value="Bacteria"/>
</dbReference>
<keyword evidence="3" id="KW-0520">NAD</keyword>